<organism evidence="3 4">
    <name type="scientific">Paractinoplanes bogorensis</name>
    <dbReference type="NCBI Taxonomy" id="1610840"/>
    <lineage>
        <taxon>Bacteria</taxon>
        <taxon>Bacillati</taxon>
        <taxon>Actinomycetota</taxon>
        <taxon>Actinomycetes</taxon>
        <taxon>Micromonosporales</taxon>
        <taxon>Micromonosporaceae</taxon>
        <taxon>Paractinoplanes</taxon>
    </lineage>
</organism>
<evidence type="ECO:0000313" key="3">
    <source>
        <dbReference type="EMBL" id="MBU2666004.1"/>
    </source>
</evidence>
<evidence type="ECO:0000256" key="2">
    <source>
        <dbReference type="SAM" id="Phobius"/>
    </source>
</evidence>
<protein>
    <submittedName>
        <fullName evidence="3">Uncharacterized protein</fullName>
    </submittedName>
</protein>
<accession>A0ABS5YTJ5</accession>
<dbReference type="EMBL" id="JAHKKG010000006">
    <property type="protein sequence ID" value="MBU2666004.1"/>
    <property type="molecule type" value="Genomic_DNA"/>
</dbReference>
<sequence>MRRTELVVPAGLVSRLNPPPRAVTDGTTAPAWVEVPAARWRFPLEPSLWLPLDRRTARSVRLLQHVEPWTTAALLVGVAFLAMHLDAAAGLAAAVFAAVNTLLVPRWASGLTPSQRPYRTRSGEVHIPDVPVDVAQEWIARNPGVTTTDTPGPARHPRRPRLIPKTT</sequence>
<gene>
    <name evidence="3" type="ORF">KOI35_21050</name>
</gene>
<keyword evidence="2" id="KW-1133">Transmembrane helix</keyword>
<feature type="region of interest" description="Disordered" evidence="1">
    <location>
        <begin position="143"/>
        <end position="167"/>
    </location>
</feature>
<keyword evidence="2" id="KW-0472">Membrane</keyword>
<evidence type="ECO:0000256" key="1">
    <source>
        <dbReference type="SAM" id="MobiDB-lite"/>
    </source>
</evidence>
<keyword evidence="4" id="KW-1185">Reference proteome</keyword>
<feature type="transmembrane region" description="Helical" evidence="2">
    <location>
        <begin position="88"/>
        <end position="108"/>
    </location>
</feature>
<feature type="transmembrane region" description="Helical" evidence="2">
    <location>
        <begin position="62"/>
        <end position="82"/>
    </location>
</feature>
<dbReference type="Proteomes" id="UP001519654">
    <property type="component" value="Unassembled WGS sequence"/>
</dbReference>
<proteinExistence type="predicted"/>
<name>A0ABS5YTJ5_9ACTN</name>
<keyword evidence="2" id="KW-0812">Transmembrane</keyword>
<reference evidence="3 4" key="1">
    <citation type="submission" date="2021-06" db="EMBL/GenBank/DDBJ databases">
        <title>Actinoplanes lichenicola sp. nov., and Actinoplanes ovalisporus sp. nov., isolated from lichen in Thailand.</title>
        <authorList>
            <person name="Saeng-In P."/>
            <person name="Kanchanasin P."/>
            <person name="Yuki M."/>
            <person name="Kudo T."/>
            <person name="Ohkuma M."/>
            <person name="Phongsopitanun W."/>
            <person name="Tanasupawat S."/>
        </authorList>
    </citation>
    <scope>NUCLEOTIDE SEQUENCE [LARGE SCALE GENOMIC DNA]</scope>
    <source>
        <strain evidence="3 4">NBRC 110975</strain>
    </source>
</reference>
<dbReference type="RefSeq" id="WP_215789203.1">
    <property type="nucleotide sequence ID" value="NZ_JAHKKG010000006.1"/>
</dbReference>
<comment type="caution">
    <text evidence="3">The sequence shown here is derived from an EMBL/GenBank/DDBJ whole genome shotgun (WGS) entry which is preliminary data.</text>
</comment>
<evidence type="ECO:0000313" key="4">
    <source>
        <dbReference type="Proteomes" id="UP001519654"/>
    </source>
</evidence>
<feature type="compositionally biased region" description="Basic residues" evidence="1">
    <location>
        <begin position="155"/>
        <end position="167"/>
    </location>
</feature>